<name>A0A1F5VXF8_9BACT</name>
<proteinExistence type="predicted"/>
<feature type="transmembrane region" description="Helical" evidence="5">
    <location>
        <begin position="21"/>
        <end position="42"/>
    </location>
</feature>
<feature type="domain" description="ABC transmembrane type-2" evidence="6">
    <location>
        <begin position="129"/>
        <end position="357"/>
    </location>
</feature>
<gene>
    <name evidence="7" type="ORF">A2Y62_19555</name>
</gene>
<comment type="subcellular location">
    <subcellularLocation>
        <location evidence="1">Membrane</location>
        <topology evidence="1">Multi-pass membrane protein</topology>
    </subcellularLocation>
</comment>
<dbReference type="GO" id="GO:0016020">
    <property type="term" value="C:membrane"/>
    <property type="evidence" value="ECO:0007669"/>
    <property type="project" value="UniProtKB-SubCell"/>
</dbReference>
<dbReference type="PANTHER" id="PTHR43027:SF2">
    <property type="entry name" value="TRANSPORT PERMEASE PROTEIN"/>
    <property type="match status" value="1"/>
</dbReference>
<reference evidence="7 8" key="1">
    <citation type="journal article" date="2016" name="Nat. Commun.">
        <title>Thousands of microbial genomes shed light on interconnected biogeochemical processes in an aquifer system.</title>
        <authorList>
            <person name="Anantharaman K."/>
            <person name="Brown C.T."/>
            <person name="Hug L.A."/>
            <person name="Sharon I."/>
            <person name="Castelle C.J."/>
            <person name="Probst A.J."/>
            <person name="Thomas B.C."/>
            <person name="Singh A."/>
            <person name="Wilkins M.J."/>
            <person name="Karaoz U."/>
            <person name="Brodie E.L."/>
            <person name="Williams K.H."/>
            <person name="Hubbard S.S."/>
            <person name="Banfield J.F."/>
        </authorList>
    </citation>
    <scope>NUCLEOTIDE SEQUENCE [LARGE SCALE GENOMIC DNA]</scope>
</reference>
<dbReference type="GO" id="GO:0140359">
    <property type="term" value="F:ABC-type transporter activity"/>
    <property type="evidence" value="ECO:0007669"/>
    <property type="project" value="InterPro"/>
</dbReference>
<feature type="transmembrane region" description="Helical" evidence="5">
    <location>
        <begin position="332"/>
        <end position="354"/>
    </location>
</feature>
<dbReference type="PROSITE" id="PS51012">
    <property type="entry name" value="ABC_TM2"/>
    <property type="match status" value="1"/>
</dbReference>
<keyword evidence="4 5" id="KW-0472">Membrane</keyword>
<feature type="transmembrane region" description="Helical" evidence="5">
    <location>
        <begin position="208"/>
        <end position="236"/>
    </location>
</feature>
<dbReference type="AlphaFoldDB" id="A0A1F5VXF8"/>
<feature type="transmembrane region" description="Helical" evidence="5">
    <location>
        <begin position="165"/>
        <end position="188"/>
    </location>
</feature>
<dbReference type="PANTHER" id="PTHR43027">
    <property type="entry name" value="DOXORUBICIN RESISTANCE ABC TRANSPORTER PERMEASE PROTEIN DRRC-RELATED"/>
    <property type="match status" value="1"/>
</dbReference>
<dbReference type="Pfam" id="PF12698">
    <property type="entry name" value="ABC2_membrane_3"/>
    <property type="match status" value="1"/>
</dbReference>
<evidence type="ECO:0000313" key="7">
    <source>
        <dbReference type="EMBL" id="OGF68156.1"/>
    </source>
</evidence>
<feature type="transmembrane region" description="Helical" evidence="5">
    <location>
        <begin position="242"/>
        <end position="266"/>
    </location>
</feature>
<organism evidence="7 8">
    <name type="scientific">Candidatus Fischerbacteria bacterium RBG_13_37_8</name>
    <dbReference type="NCBI Taxonomy" id="1817863"/>
    <lineage>
        <taxon>Bacteria</taxon>
        <taxon>Candidatus Fischeribacteriota</taxon>
    </lineage>
</organism>
<protein>
    <recommendedName>
        <fullName evidence="6">ABC transmembrane type-2 domain-containing protein</fullName>
    </recommendedName>
</protein>
<evidence type="ECO:0000256" key="3">
    <source>
        <dbReference type="ARBA" id="ARBA00022989"/>
    </source>
</evidence>
<dbReference type="EMBL" id="MFGW01000016">
    <property type="protein sequence ID" value="OGF68156.1"/>
    <property type="molecule type" value="Genomic_DNA"/>
</dbReference>
<keyword evidence="3 5" id="KW-1133">Transmembrane helix</keyword>
<keyword evidence="2 5" id="KW-0812">Transmembrane</keyword>
<comment type="caution">
    <text evidence="7">The sequence shown here is derived from an EMBL/GenBank/DDBJ whole genome shotgun (WGS) entry which is preliminary data.</text>
</comment>
<dbReference type="STRING" id="1817863.A2Y62_19555"/>
<feature type="transmembrane region" description="Helical" evidence="5">
    <location>
        <begin position="278"/>
        <end position="296"/>
    </location>
</feature>
<sequence>MRQLKILVISQFKEFFREPEVIFWVFMFPIILSWILGIAFGIKGEGTRTVGVLDKDGSLHKLMEQAEKYHASVPFKYFSSKTKHPFKFLFTDREGALTALREGKIEIFIEVVQDGTKIKYHYDPKSSEARLTFLLLEHYLFPGETSEHESEPVALVVPGSRYIDFLIPGLLGMEIMNSGMWGIGWALIEFRSKKLLRRMAASPMNRNIFLFSYVIARLLLGIVEFLAIYLFAYFYFGVKIEGSILALAIVFISSTFAFGGIAFLVASRTASTRVGNGIINAVSFPFMLVSGIFFSYHNFPEWAVGIIRWLPLTMVIDSIRSIFLEGAGIPQILLPSAALIILGVVFTSISVKIFNWY</sequence>
<accession>A0A1F5VXF8</accession>
<evidence type="ECO:0000256" key="1">
    <source>
        <dbReference type="ARBA" id="ARBA00004141"/>
    </source>
</evidence>
<evidence type="ECO:0000313" key="8">
    <source>
        <dbReference type="Proteomes" id="UP000178943"/>
    </source>
</evidence>
<evidence type="ECO:0000256" key="5">
    <source>
        <dbReference type="SAM" id="Phobius"/>
    </source>
</evidence>
<dbReference type="InterPro" id="IPR047817">
    <property type="entry name" value="ABC2_TM_bact-type"/>
</dbReference>
<dbReference type="InterPro" id="IPR052902">
    <property type="entry name" value="ABC-2_transporter"/>
</dbReference>
<evidence type="ECO:0000256" key="2">
    <source>
        <dbReference type="ARBA" id="ARBA00022692"/>
    </source>
</evidence>
<dbReference type="Proteomes" id="UP000178943">
    <property type="component" value="Unassembled WGS sequence"/>
</dbReference>
<evidence type="ECO:0000259" key="6">
    <source>
        <dbReference type="PROSITE" id="PS51012"/>
    </source>
</evidence>
<evidence type="ECO:0000256" key="4">
    <source>
        <dbReference type="ARBA" id="ARBA00023136"/>
    </source>
</evidence>
<dbReference type="InterPro" id="IPR013525">
    <property type="entry name" value="ABC2_TM"/>
</dbReference>